<keyword evidence="3" id="KW-1185">Reference proteome</keyword>
<dbReference type="EMBL" id="JBHZQA010000027">
    <property type="protein sequence ID" value="MFE3849490.1"/>
    <property type="molecule type" value="Genomic_DNA"/>
</dbReference>
<evidence type="ECO:0000313" key="3">
    <source>
        <dbReference type="Proteomes" id="UP001600039"/>
    </source>
</evidence>
<feature type="compositionally biased region" description="Basic and acidic residues" evidence="1">
    <location>
        <begin position="62"/>
        <end position="100"/>
    </location>
</feature>
<accession>A0ABW6HRM2</accession>
<evidence type="ECO:0000313" key="2">
    <source>
        <dbReference type="EMBL" id="MFE3849490.1"/>
    </source>
</evidence>
<comment type="caution">
    <text evidence="2">The sequence shown here is derived from an EMBL/GenBank/DDBJ whole genome shotgun (WGS) entry which is preliminary data.</text>
</comment>
<evidence type="ECO:0000256" key="1">
    <source>
        <dbReference type="SAM" id="MobiDB-lite"/>
    </source>
</evidence>
<proteinExistence type="predicted"/>
<name>A0ABW6HRM2_9FLAO</name>
<sequence length="145" mass="16238">MIQKKEAQTDSVSPEKTKIDKPVRTRTTKIVEHVMEAVAIEEPKIEETSTENVEVSTINPDEDSKTLNKKSGKDKAKNKVKMKDKDKKKAKKADAKEKAKQKAKSKAKKAKKAKKEKAKKAKIKAKAKEKKAKAKSKKAKKDTIP</sequence>
<organism evidence="2 3">
    <name type="scientific">Flavobacterium fructosi</name>
    <dbReference type="NCBI Taxonomy" id="3230416"/>
    <lineage>
        <taxon>Bacteria</taxon>
        <taxon>Pseudomonadati</taxon>
        <taxon>Bacteroidota</taxon>
        <taxon>Flavobacteriia</taxon>
        <taxon>Flavobacteriales</taxon>
        <taxon>Flavobacteriaceae</taxon>
        <taxon>Flavobacterium</taxon>
    </lineage>
</organism>
<dbReference type="Proteomes" id="UP001600039">
    <property type="component" value="Unassembled WGS sequence"/>
</dbReference>
<gene>
    <name evidence="2" type="ORF">ACFX5D_16145</name>
</gene>
<protein>
    <submittedName>
        <fullName evidence="2">Uncharacterized protein</fullName>
    </submittedName>
</protein>
<reference evidence="2 3" key="1">
    <citation type="submission" date="2024-06" db="EMBL/GenBank/DDBJ databases">
        <title>Flavobacterium spp. isolated from glacier.</title>
        <authorList>
            <person name="Han D."/>
        </authorList>
    </citation>
    <scope>NUCLEOTIDE SEQUENCE [LARGE SCALE GENOMIC DNA]</scope>
    <source>
        <strain evidence="2 3">LB3P45</strain>
    </source>
</reference>
<dbReference type="RefSeq" id="WP_379859226.1">
    <property type="nucleotide sequence ID" value="NZ_JBHZQA010000027.1"/>
</dbReference>
<feature type="region of interest" description="Disordered" evidence="1">
    <location>
        <begin position="41"/>
        <end position="145"/>
    </location>
</feature>
<feature type="compositionally biased region" description="Basic residues" evidence="1">
    <location>
        <begin position="101"/>
        <end position="145"/>
    </location>
</feature>
<feature type="region of interest" description="Disordered" evidence="1">
    <location>
        <begin position="1"/>
        <end position="26"/>
    </location>
</feature>